<dbReference type="GO" id="GO:0016757">
    <property type="term" value="F:glycosyltransferase activity"/>
    <property type="evidence" value="ECO:0007669"/>
    <property type="project" value="UniProtKB-KW"/>
</dbReference>
<dbReference type="Gene3D" id="3.90.550.10">
    <property type="entry name" value="Spore Coat Polysaccharide Biosynthesis Protein SpsA, Chain A"/>
    <property type="match status" value="1"/>
</dbReference>
<keyword evidence="2" id="KW-0328">Glycosyltransferase</keyword>
<accession>A0AAU8A302</accession>
<dbReference type="SUPFAM" id="SSF53448">
    <property type="entry name" value="Nucleotide-diphospho-sugar transferases"/>
    <property type="match status" value="1"/>
</dbReference>
<dbReference type="EC" id="2.4.-.-" evidence="2"/>
<dbReference type="InterPro" id="IPR001173">
    <property type="entry name" value="Glyco_trans_2-like"/>
</dbReference>
<proteinExistence type="predicted"/>
<organism evidence="2">
    <name type="scientific">Polynucleobacter sp. UK-FUSCHL-C3</name>
    <dbReference type="NCBI Taxonomy" id="2955208"/>
    <lineage>
        <taxon>Bacteria</taxon>
        <taxon>Pseudomonadati</taxon>
        <taxon>Pseudomonadota</taxon>
        <taxon>Betaproteobacteria</taxon>
        <taxon>Burkholderiales</taxon>
        <taxon>Burkholderiaceae</taxon>
        <taxon>Polynucleobacter</taxon>
    </lineage>
</organism>
<dbReference type="Pfam" id="PF00535">
    <property type="entry name" value="Glycos_transf_2"/>
    <property type="match status" value="1"/>
</dbReference>
<dbReference type="PANTHER" id="PTHR43179">
    <property type="entry name" value="RHAMNOSYLTRANSFERASE WBBL"/>
    <property type="match status" value="1"/>
</dbReference>
<dbReference type="RefSeq" id="WP_353439130.1">
    <property type="nucleotide sequence ID" value="NZ_CP099959.1"/>
</dbReference>
<feature type="domain" description="Glycosyltransferase 2-like" evidence="1">
    <location>
        <begin position="11"/>
        <end position="117"/>
    </location>
</feature>
<dbReference type="InterPro" id="IPR029044">
    <property type="entry name" value="Nucleotide-diphossugar_trans"/>
</dbReference>
<name>A0AAU8A302_9BURK</name>
<evidence type="ECO:0000313" key="2">
    <source>
        <dbReference type="EMBL" id="XCC57989.1"/>
    </source>
</evidence>
<sequence>MNPSKYSLTFACYNSVEYTKKCIDSMVAHGTPLDRLVVVDNQSTDSTRDYLMTLPLGGRIFNQHNLGCGAAWNQGALALQSEWSIIMNNDVLVSPHWIENLIRTAERLNLRVISTALIEGPLDYDFDSFSAKASQTMKNVNRLGSKHAVCLAVHESVWMDVGYFQPVPKLLGYEDTLFFHELKKAGIQTAITGSSWLHHFGSITQTAMKLERGLSQKDGLANRYNYKLLNQSWIARKLNKRKTKQHQIACNQTELREYGMTVHGLRENYEFVWI</sequence>
<protein>
    <submittedName>
        <fullName evidence="2">Glycosyltransferase</fullName>
        <ecNumber evidence="2">2.4.-.-</ecNumber>
    </submittedName>
</protein>
<dbReference type="AlphaFoldDB" id="A0AAU8A302"/>
<evidence type="ECO:0000259" key="1">
    <source>
        <dbReference type="Pfam" id="PF00535"/>
    </source>
</evidence>
<dbReference type="EMBL" id="CP099959">
    <property type="protein sequence ID" value="XCC57989.1"/>
    <property type="molecule type" value="Genomic_DNA"/>
</dbReference>
<keyword evidence="2" id="KW-0808">Transferase</keyword>
<gene>
    <name evidence="2" type="ORF">NKE59_01480</name>
</gene>
<dbReference type="PANTHER" id="PTHR43179:SF7">
    <property type="entry name" value="RHAMNOSYLTRANSFERASE WBBL"/>
    <property type="match status" value="1"/>
</dbReference>
<reference evidence="2" key="1">
    <citation type="submission" date="2022-06" db="EMBL/GenBank/DDBJ databases">
        <title>New Polynucleobacter species.</title>
        <authorList>
            <person name="Hahn M.W."/>
        </authorList>
    </citation>
    <scope>NUCLEOTIDE SEQUENCE</scope>
    <source>
        <strain evidence="2">UK-FUSCHL-C3</strain>
    </source>
</reference>